<dbReference type="Proteomes" id="UP001501196">
    <property type="component" value="Unassembled WGS sequence"/>
</dbReference>
<dbReference type="InterPro" id="IPR050452">
    <property type="entry name" value="Metacaspase"/>
</dbReference>
<feature type="domain" description="Peptidase C14 caspase" evidence="2">
    <location>
        <begin position="414"/>
        <end position="684"/>
    </location>
</feature>
<evidence type="ECO:0000313" key="3">
    <source>
        <dbReference type="EMBL" id="GAA2028543.1"/>
    </source>
</evidence>
<dbReference type="InterPro" id="IPR011600">
    <property type="entry name" value="Pept_C14_caspase"/>
</dbReference>
<dbReference type="EMBL" id="BAAAPW010000001">
    <property type="protein sequence ID" value="GAA2028543.1"/>
    <property type="molecule type" value="Genomic_DNA"/>
</dbReference>
<dbReference type="PANTHER" id="PTHR48104:SF30">
    <property type="entry name" value="METACASPASE-1"/>
    <property type="match status" value="1"/>
</dbReference>
<gene>
    <name evidence="3" type="ORF">GCM10009819_10260</name>
</gene>
<evidence type="ECO:0000259" key="2">
    <source>
        <dbReference type="Pfam" id="PF00656"/>
    </source>
</evidence>
<organism evidence="3 4">
    <name type="scientific">Agromyces tropicus</name>
    <dbReference type="NCBI Taxonomy" id="555371"/>
    <lineage>
        <taxon>Bacteria</taxon>
        <taxon>Bacillati</taxon>
        <taxon>Actinomycetota</taxon>
        <taxon>Actinomycetes</taxon>
        <taxon>Micrococcales</taxon>
        <taxon>Microbacteriaceae</taxon>
        <taxon>Agromyces</taxon>
    </lineage>
</organism>
<protein>
    <recommendedName>
        <fullName evidence="2">Peptidase C14 caspase domain-containing protein</fullName>
    </recommendedName>
</protein>
<reference evidence="3 4" key="1">
    <citation type="journal article" date="2019" name="Int. J. Syst. Evol. Microbiol.">
        <title>The Global Catalogue of Microorganisms (GCM) 10K type strain sequencing project: providing services to taxonomists for standard genome sequencing and annotation.</title>
        <authorList>
            <consortium name="The Broad Institute Genomics Platform"/>
            <consortium name="The Broad Institute Genome Sequencing Center for Infectious Disease"/>
            <person name="Wu L."/>
            <person name="Ma J."/>
        </authorList>
    </citation>
    <scope>NUCLEOTIDE SEQUENCE [LARGE SCALE GENOMIC DNA]</scope>
    <source>
        <strain evidence="3 4">JCM 15672</strain>
    </source>
</reference>
<name>A0ABN2U3H9_9MICO</name>
<accession>A0ABN2U3H9</accession>
<sequence>MVTTRPPGPSTELRASAPRAAGHDFTPAELAALRPHVVLLEDGALSTEQVDHPRTVGEFTTTAADVEEIFRTHLPEFVEQHRPGPVPIVVYAHGGLVDRGAGFEIALQQVDWWKANGVYPIHLVWQTAFGTALWDALGRWASGRRGWVDEAWDGFLETAARLLGGGAIWNDMKLDAAAASVADGGGAKLAAELGAFMSAPGRSDLVSVSAVGHSAGSIFHSHFVPRALASGVPEFEHVDFLAPAVRIDTFRKMLVPHVESGKVRNLAVFEMDDKHERDDDCKVYRKSLLYLVAASFEPRKDTPILGMEKYLRADPACARLFTAADAVSDLVISPRDNRRPSASGSTSHGGFDDDPLTMESVAMRIAGRSERDVTRFPIGRRERSLAPWDVEVPAPPTVGADASRDATTGLGTTRRIALCIGIDAYPDENDRLAGCVADAKGWAGAFREQGFDVRELTDAAATRDAILMAILDLVAGSSPGDVLAIQYSGHGTFVPDLDGDEDDGDVANDEAICPVDFRGTGRLVIDDDLARIWDVIPEGVSVTAFFDSCHSGSANRAPDVPDAPAGSRARVRRLTEEDKRAYRADRGAAATEDAAPLRADAAAALADSETPPAPGGRPVGPHREVLLSACRAGEVAWETNGHGDFTSRALPLLAASVGSTSNRDFVAAVVEQLGPNRRQTPEFHGDEVLGGRPLLSPATDATSPLPLAPAVGGPTRGVDRRTAAIVSILRATADLLEGEA</sequence>
<evidence type="ECO:0000313" key="4">
    <source>
        <dbReference type="Proteomes" id="UP001501196"/>
    </source>
</evidence>
<dbReference type="Pfam" id="PF00656">
    <property type="entry name" value="Peptidase_C14"/>
    <property type="match status" value="1"/>
</dbReference>
<dbReference type="InterPro" id="IPR029030">
    <property type="entry name" value="Caspase-like_dom_sf"/>
</dbReference>
<feature type="region of interest" description="Disordered" evidence="1">
    <location>
        <begin position="1"/>
        <end position="21"/>
    </location>
</feature>
<dbReference type="RefSeq" id="WP_344369947.1">
    <property type="nucleotide sequence ID" value="NZ_BAAAPW010000001.1"/>
</dbReference>
<keyword evidence="4" id="KW-1185">Reference proteome</keyword>
<dbReference type="Gene3D" id="3.40.50.1460">
    <property type="match status" value="1"/>
</dbReference>
<dbReference type="PANTHER" id="PTHR48104">
    <property type="entry name" value="METACASPASE-4"/>
    <property type="match status" value="1"/>
</dbReference>
<evidence type="ECO:0000256" key="1">
    <source>
        <dbReference type="SAM" id="MobiDB-lite"/>
    </source>
</evidence>
<feature type="region of interest" description="Disordered" evidence="1">
    <location>
        <begin position="334"/>
        <end position="353"/>
    </location>
</feature>
<comment type="caution">
    <text evidence="3">The sequence shown here is derived from an EMBL/GenBank/DDBJ whole genome shotgun (WGS) entry which is preliminary data.</text>
</comment>
<proteinExistence type="predicted"/>
<dbReference type="SUPFAM" id="SSF52129">
    <property type="entry name" value="Caspase-like"/>
    <property type="match status" value="1"/>
</dbReference>